<evidence type="ECO:0000313" key="1">
    <source>
        <dbReference type="EMBL" id="KAB1220758.1"/>
    </source>
</evidence>
<reference evidence="1" key="3">
    <citation type="submission" date="2019-09" db="EMBL/GenBank/DDBJ databases">
        <authorList>
            <person name="Gao Z."/>
        </authorList>
    </citation>
    <scope>NUCLEOTIDE SEQUENCE</scope>
    <source>
        <tissue evidence="1">Leaves</tissue>
    </source>
</reference>
<accession>A0A6A1WAN6</accession>
<organism evidence="1 3">
    <name type="scientific">Morella rubra</name>
    <name type="common">Chinese bayberry</name>
    <dbReference type="NCBI Taxonomy" id="262757"/>
    <lineage>
        <taxon>Eukaryota</taxon>
        <taxon>Viridiplantae</taxon>
        <taxon>Streptophyta</taxon>
        <taxon>Embryophyta</taxon>
        <taxon>Tracheophyta</taxon>
        <taxon>Spermatophyta</taxon>
        <taxon>Magnoliopsida</taxon>
        <taxon>eudicotyledons</taxon>
        <taxon>Gunneridae</taxon>
        <taxon>Pentapetalae</taxon>
        <taxon>rosids</taxon>
        <taxon>fabids</taxon>
        <taxon>Fagales</taxon>
        <taxon>Myricaceae</taxon>
        <taxon>Morella</taxon>
    </lineage>
</organism>
<dbReference type="EMBL" id="RXIC02000021">
    <property type="protein sequence ID" value="KAB1220760.1"/>
    <property type="molecule type" value="Genomic_DNA"/>
</dbReference>
<dbReference type="OrthoDB" id="5835829at2759"/>
<name>A0A6A1WAN6_9ROSI</name>
<dbReference type="Gene3D" id="3.40.50.2000">
    <property type="entry name" value="Glycogen Phosphorylase B"/>
    <property type="match status" value="1"/>
</dbReference>
<sequence length="124" mass="13988">MGNRETCTKSLSKVSRVEVHFSHLYRPGQAVSNFMKADDCMELLDSKPTQSVVYVSFGSVVYLTQARVVEIAYGILDFGVSFLWVMKAPHKDSGYKLGNGFRPKRVCAEECKDMIQILKRTSND</sequence>
<evidence type="ECO:0000313" key="3">
    <source>
        <dbReference type="Proteomes" id="UP000516437"/>
    </source>
</evidence>
<proteinExistence type="predicted"/>
<dbReference type="SUPFAM" id="SSF53756">
    <property type="entry name" value="UDP-Glycosyltransferase/glycogen phosphorylase"/>
    <property type="match status" value="1"/>
</dbReference>
<comment type="caution">
    <text evidence="1">The sequence shown here is derived from an EMBL/GenBank/DDBJ whole genome shotgun (WGS) entry which is preliminary data.</text>
</comment>
<gene>
    <name evidence="1" type="ORF">CJ030_MR3G015511</name>
    <name evidence="2" type="ORF">CJ030_MR3G015513</name>
</gene>
<dbReference type="Proteomes" id="UP000516437">
    <property type="component" value="Chromosome 3"/>
</dbReference>
<keyword evidence="3" id="KW-1185">Reference proteome</keyword>
<dbReference type="EMBL" id="RXIC02000021">
    <property type="protein sequence ID" value="KAB1220758.1"/>
    <property type="molecule type" value="Genomic_DNA"/>
</dbReference>
<dbReference type="PANTHER" id="PTHR48045:SF31">
    <property type="entry name" value="UDP-GLYCOSYLTRANSFERASE 76B1-LIKE"/>
    <property type="match status" value="1"/>
</dbReference>
<dbReference type="AlphaFoldDB" id="A0A6A1WAN6"/>
<evidence type="ECO:0000313" key="2">
    <source>
        <dbReference type="EMBL" id="KAB1220760.1"/>
    </source>
</evidence>
<reference evidence="1 3" key="2">
    <citation type="journal article" date="2019" name="Plant Biotechnol. J.">
        <title>The red bayberry genome and genetic basis of sex determination.</title>
        <authorList>
            <person name="Jia H.M."/>
            <person name="Jia H.J."/>
            <person name="Cai Q.L."/>
            <person name="Wang Y."/>
            <person name="Zhao H.B."/>
            <person name="Yang W.F."/>
            <person name="Wang G.Y."/>
            <person name="Li Y.H."/>
            <person name="Zhan D.L."/>
            <person name="Shen Y.T."/>
            <person name="Niu Q.F."/>
            <person name="Chang L."/>
            <person name="Qiu J."/>
            <person name="Zhao L."/>
            <person name="Xie H.B."/>
            <person name="Fu W.Y."/>
            <person name="Jin J."/>
            <person name="Li X.W."/>
            <person name="Jiao Y."/>
            <person name="Zhou C.C."/>
            <person name="Tu T."/>
            <person name="Chai C.Y."/>
            <person name="Gao J.L."/>
            <person name="Fan L.J."/>
            <person name="van de Weg E."/>
            <person name="Wang J.Y."/>
            <person name="Gao Z.S."/>
        </authorList>
    </citation>
    <scope>NUCLEOTIDE SEQUENCE [LARGE SCALE GENOMIC DNA]</scope>
    <source>
        <tissue evidence="1">Leaves</tissue>
    </source>
</reference>
<protein>
    <submittedName>
        <fullName evidence="1">Cinnamate beta-D-glucosyltransferase</fullName>
    </submittedName>
</protein>
<reference evidence="1" key="1">
    <citation type="submission" date="2018-07" db="EMBL/GenBank/DDBJ databases">
        <authorList>
            <person name="Gao Z.-S."/>
            <person name="Jia H.-M."/>
            <person name="Jia H.-J."/>
            <person name="Cai Q.-L."/>
            <person name="Wang Y."/>
            <person name="Zhao H.-B."/>
        </authorList>
    </citation>
    <scope>NUCLEOTIDE SEQUENCE</scope>
    <source>
        <tissue evidence="1">Leaves</tissue>
    </source>
</reference>
<dbReference type="PANTHER" id="PTHR48045">
    <property type="entry name" value="UDP-GLYCOSYLTRANSFERASE 72B1"/>
    <property type="match status" value="1"/>
</dbReference>
<keyword evidence="1" id="KW-0808">Transferase</keyword>
<dbReference type="GO" id="GO:0016740">
    <property type="term" value="F:transferase activity"/>
    <property type="evidence" value="ECO:0007669"/>
    <property type="project" value="UniProtKB-KW"/>
</dbReference>